<accession>A0A1V9RDQ0</accession>
<comment type="caution">
    <text evidence="1">The sequence shown here is derived from an EMBL/GenBank/DDBJ whole genome shotgun (WGS) entry which is preliminary data.</text>
</comment>
<reference evidence="1 2" key="1">
    <citation type="submission" date="2017-03" db="EMBL/GenBank/DDBJ databases">
        <title>Phylogenomics and comparative genomics of Lactobacillus salivarius, a mammalian gut commensal.</title>
        <authorList>
            <person name="Harris H.M."/>
        </authorList>
    </citation>
    <scope>NUCLEOTIDE SEQUENCE [LARGE SCALE GENOMIC DNA]</scope>
    <source>
        <strain evidence="1 2">JCM 1047</strain>
    </source>
</reference>
<evidence type="ECO:0000313" key="2">
    <source>
        <dbReference type="Proteomes" id="UP000192575"/>
    </source>
</evidence>
<proteinExistence type="predicted"/>
<protein>
    <submittedName>
        <fullName evidence="1">Uncharacterized protein</fullName>
    </submittedName>
</protein>
<dbReference type="RefSeq" id="WP_081533865.1">
    <property type="nucleotide sequence ID" value="NZ_NBEF01000014.1"/>
</dbReference>
<dbReference type="Proteomes" id="UP000192575">
    <property type="component" value="Unassembled WGS sequence"/>
</dbReference>
<dbReference type="AlphaFoldDB" id="A0A1V9RDQ0"/>
<dbReference type="EMBL" id="NBEF01000014">
    <property type="protein sequence ID" value="OQQ91335.1"/>
    <property type="molecule type" value="Genomic_DNA"/>
</dbReference>
<organism evidence="1 2">
    <name type="scientific">Ligilactobacillus salivarius</name>
    <dbReference type="NCBI Taxonomy" id="1624"/>
    <lineage>
        <taxon>Bacteria</taxon>
        <taxon>Bacillati</taxon>
        <taxon>Bacillota</taxon>
        <taxon>Bacilli</taxon>
        <taxon>Lactobacillales</taxon>
        <taxon>Lactobacillaceae</taxon>
        <taxon>Ligilactobacillus</taxon>
    </lineage>
</organism>
<gene>
    <name evidence="1" type="ORF">B6U56_02690</name>
</gene>
<evidence type="ECO:0000313" key="1">
    <source>
        <dbReference type="EMBL" id="OQQ91335.1"/>
    </source>
</evidence>
<name>A0A1V9RDQ0_9LACO</name>
<sequence>MEIEYKNSVKDISEGIYKVGNVISRFGSPFLVARDDAGFYCLVDLSNGRIFTPDCATLKILAEDYGSVGDRLVKAKLTIDYKLNGDTEDEDAE</sequence>